<dbReference type="Gene3D" id="1.10.167.10">
    <property type="entry name" value="Regulator of G-protein Signalling 4, domain 2"/>
    <property type="match status" value="1"/>
</dbReference>
<dbReference type="KEGG" id="ngr:NAEGRDRAFT_78029"/>
<dbReference type="VEuPathDB" id="AmoebaDB:NAEGRDRAFT_78029"/>
<dbReference type="Proteomes" id="UP000006671">
    <property type="component" value="Unassembled WGS sequence"/>
</dbReference>
<accession>D2V0D3</accession>
<dbReference type="InParanoid" id="D2V0D3"/>
<gene>
    <name evidence="3" type="ORF">NAEGRDRAFT_78029</name>
</gene>
<feature type="region of interest" description="Disordered" evidence="1">
    <location>
        <begin position="1"/>
        <end position="24"/>
    </location>
</feature>
<feature type="compositionally biased region" description="Polar residues" evidence="1">
    <location>
        <begin position="1"/>
        <end position="14"/>
    </location>
</feature>
<feature type="compositionally biased region" description="Low complexity" evidence="1">
    <location>
        <begin position="36"/>
        <end position="62"/>
    </location>
</feature>
<evidence type="ECO:0000313" key="3">
    <source>
        <dbReference type="EMBL" id="EFC49698.1"/>
    </source>
</evidence>
<protein>
    <recommendedName>
        <fullName evidence="2">RGS domain-containing protein</fullName>
    </recommendedName>
</protein>
<feature type="domain" description="RGS" evidence="2">
    <location>
        <begin position="163"/>
        <end position="383"/>
    </location>
</feature>
<feature type="region of interest" description="Disordered" evidence="1">
    <location>
        <begin position="36"/>
        <end position="73"/>
    </location>
</feature>
<dbReference type="GeneID" id="8860127"/>
<proteinExistence type="predicted"/>
<keyword evidence="4" id="KW-1185">Reference proteome</keyword>
<feature type="compositionally biased region" description="Polar residues" evidence="1">
    <location>
        <begin position="63"/>
        <end position="73"/>
    </location>
</feature>
<organism evidence="4">
    <name type="scientific">Naegleria gruberi</name>
    <name type="common">Amoeba</name>
    <dbReference type="NCBI Taxonomy" id="5762"/>
    <lineage>
        <taxon>Eukaryota</taxon>
        <taxon>Discoba</taxon>
        <taxon>Heterolobosea</taxon>
        <taxon>Tetramitia</taxon>
        <taxon>Eutetramitia</taxon>
        <taxon>Vahlkampfiidae</taxon>
        <taxon>Naegleria</taxon>
    </lineage>
</organism>
<evidence type="ECO:0000313" key="4">
    <source>
        <dbReference type="Proteomes" id="UP000006671"/>
    </source>
</evidence>
<sequence length="705" mass="80799">MTTNETTETLQQPPSSSSSGRSSSIIKLLKLHKSNVTQNNNNNTSINSVDSNQPSSPKNQSPDETGTLSPLSKQKSLKNFLKDKISKASQSFKESLSTRDLAKNDDQALIDDTEIIVAFNEEDYPLPISPTSQSATSPRSTEGRGSFFKKKKTKFDPRNYMIIYEEVMNNSEAREVFRIYLKKVACNEEPMIFFNELTKFRKEYLKCKHQILQLKNQLDDSNCLEQTMKYCKHVYDLAKQILGTFIKSASLMELNLGKSQNKILNYWNSEIEPYMLQKMRDVVPKRKGSVTSNNGDYLSESPLNLPSSPVIKGSAILVTEVSPVRMYPSLSEVKTITYNDLIRIFNMMDPEKVFEKAVFAVELDLKSDQFPRFARSKELFEFLEKQGENFTRSIAVDISRGYNIDIRYKLKDFNKVQILERDLLFSLTMAEDSPDWDSIKSSKVSNKTQLYNSKTTYSFGEQNEAMKLFKMSSLIPYPLEDVWKVFKDLQLTQKGAVTPTSVELVHYSPCGTLVDKENIFEKASDPSQGKEVPLSLQFSKCLIDSKIPGVKSRDFPNLQTTVFDEVLDGYINFGHTCKYPGYSPPKDSVIFDGLFMYIIRRVNEKATRLIHVIYVDYHLPSHISKLMSTKLWKVRAAHLEENMLNALKEHTSNGRRPVPDSLSDILKYEQSVQDNALKYSKHSWYQEYLNILNNPIQTLPIKEMQ</sequence>
<dbReference type="EMBL" id="GG738847">
    <property type="protein sequence ID" value="EFC49698.1"/>
    <property type="molecule type" value="Genomic_DNA"/>
</dbReference>
<name>D2V0D3_NAEGR</name>
<feature type="compositionally biased region" description="Polar residues" evidence="1">
    <location>
        <begin position="129"/>
        <end position="140"/>
    </location>
</feature>
<evidence type="ECO:0000256" key="1">
    <source>
        <dbReference type="SAM" id="MobiDB-lite"/>
    </source>
</evidence>
<dbReference type="Gene3D" id="3.30.530.20">
    <property type="match status" value="1"/>
</dbReference>
<dbReference type="InterPro" id="IPR016137">
    <property type="entry name" value="RGS"/>
</dbReference>
<dbReference type="PROSITE" id="PS50132">
    <property type="entry name" value="RGS"/>
    <property type="match status" value="1"/>
</dbReference>
<dbReference type="InterPro" id="IPR023393">
    <property type="entry name" value="START-like_dom_sf"/>
</dbReference>
<feature type="compositionally biased region" description="Low complexity" evidence="1">
    <location>
        <begin position="15"/>
        <end position="24"/>
    </location>
</feature>
<dbReference type="AlphaFoldDB" id="D2V0D3"/>
<dbReference type="InterPro" id="IPR036305">
    <property type="entry name" value="RGS_sf"/>
</dbReference>
<dbReference type="SUPFAM" id="SSF55961">
    <property type="entry name" value="Bet v1-like"/>
    <property type="match status" value="1"/>
</dbReference>
<dbReference type="SUPFAM" id="SSF48097">
    <property type="entry name" value="Regulator of G-protein signaling, RGS"/>
    <property type="match status" value="1"/>
</dbReference>
<feature type="region of interest" description="Disordered" evidence="1">
    <location>
        <begin position="127"/>
        <end position="148"/>
    </location>
</feature>
<dbReference type="InterPro" id="IPR044926">
    <property type="entry name" value="RGS_subdomain_2"/>
</dbReference>
<evidence type="ECO:0000259" key="2">
    <source>
        <dbReference type="PROSITE" id="PS50132"/>
    </source>
</evidence>
<reference evidence="3 4" key="1">
    <citation type="journal article" date="2010" name="Cell">
        <title>The genome of Naegleria gruberi illuminates early eukaryotic versatility.</title>
        <authorList>
            <person name="Fritz-Laylin L.K."/>
            <person name="Prochnik S.E."/>
            <person name="Ginger M.L."/>
            <person name="Dacks J.B."/>
            <person name="Carpenter M.L."/>
            <person name="Field M.C."/>
            <person name="Kuo A."/>
            <person name="Paredez A."/>
            <person name="Chapman J."/>
            <person name="Pham J."/>
            <person name="Shu S."/>
            <person name="Neupane R."/>
            <person name="Cipriano M."/>
            <person name="Mancuso J."/>
            <person name="Tu H."/>
            <person name="Salamov A."/>
            <person name="Lindquist E."/>
            <person name="Shapiro H."/>
            <person name="Lucas S."/>
            <person name="Grigoriev I.V."/>
            <person name="Cande W.Z."/>
            <person name="Fulton C."/>
            <person name="Rokhsar D.S."/>
            <person name="Dawson S.C."/>
        </authorList>
    </citation>
    <scope>NUCLEOTIDE SEQUENCE [LARGE SCALE GENOMIC DNA]</scope>
    <source>
        <strain evidence="3 4">NEG-M</strain>
    </source>
</reference>
<dbReference type="RefSeq" id="XP_002682442.1">
    <property type="nucleotide sequence ID" value="XM_002682396.1"/>
</dbReference>